<evidence type="ECO:0008006" key="5">
    <source>
        <dbReference type="Google" id="ProtNLM"/>
    </source>
</evidence>
<gene>
    <name evidence="3" type="ORF">PYTT13_20385</name>
</gene>
<feature type="chain" id="PRO_5013823848" description="Tetratricopeptide repeat protein" evidence="2">
    <location>
        <begin position="22"/>
        <end position="467"/>
    </location>
</feature>
<reference evidence="3 4" key="1">
    <citation type="submission" date="2017-10" db="EMBL/GenBank/DDBJ databases">
        <title>Complete genome sequence of Paracoccus yeei TT13 isolated from human skin.</title>
        <authorList>
            <person name="Lee K."/>
            <person name="Lim J.Y."/>
            <person name="Hwang I."/>
        </authorList>
    </citation>
    <scope>NUCLEOTIDE SEQUENCE [LARGE SCALE GENOMIC DNA]</scope>
    <source>
        <strain evidence="3 4">TT13</strain>
        <plasmid evidence="4">Plasmid ptt13-3</plasmid>
    </source>
</reference>
<evidence type="ECO:0000256" key="2">
    <source>
        <dbReference type="SAM" id="SignalP"/>
    </source>
</evidence>
<dbReference type="Proteomes" id="UP000229314">
    <property type="component" value="Plasmid pTT13-3"/>
</dbReference>
<feature type="compositionally biased region" description="Low complexity" evidence="1">
    <location>
        <begin position="237"/>
        <end position="246"/>
    </location>
</feature>
<geneLocation type="plasmid" evidence="4">
    <name>ptt13-3</name>
</geneLocation>
<dbReference type="GeneID" id="78900009"/>
<keyword evidence="3" id="KW-0614">Plasmid</keyword>
<dbReference type="AlphaFoldDB" id="A0A2D2C6S3"/>
<sequence length="467" mass="49838">MIRPVIFAALLMAAPAWTALAQSAAPAPDELLALNIYIQQGDDAAAQAELRRLQMKYPQWVPPAKPGTVAADPTPQAEIDQFYREIAAGQIDQARETLARARRDNPGWTPPADMAAQLQTAEGQRTLDSALTSGDVAAARSVAARTPGLLRCDRINNAWRIAEGQAAAGAKSDALGTYRAILGACTAPGELVSTLEKADAVASEAELRSMAAQLSSRFPAEAGRFDAVLQRLLAGRGAAPAPSAARPKAEKAAEKPARSQPATPAASQAAPRSASPTATRRSQQAESGAAPRATRGESPAQCAARTAGARAAGTVLERAWCVYNLDRTMDAMADFKAALTGRLNAQQRRDAQYGLALSYLKLGMNEPAAQIAAIADFDRRQRVDIERQILDQRGVAAYKARRFRDAIRYFDAIEQVTGSLRRDLGVLRAYAYLNAGNQPRALAEFRRLNSQLSTAETRRGLRAAAGN</sequence>
<feature type="region of interest" description="Disordered" evidence="1">
    <location>
        <begin position="237"/>
        <end position="302"/>
    </location>
</feature>
<evidence type="ECO:0000313" key="4">
    <source>
        <dbReference type="Proteomes" id="UP000229314"/>
    </source>
</evidence>
<accession>A0A2D2C6S3</accession>
<evidence type="ECO:0000256" key="1">
    <source>
        <dbReference type="SAM" id="MobiDB-lite"/>
    </source>
</evidence>
<feature type="signal peptide" evidence="2">
    <location>
        <begin position="1"/>
        <end position="21"/>
    </location>
</feature>
<dbReference type="RefSeq" id="WP_099650556.1">
    <property type="nucleotide sequence ID" value="NZ_CAJGAB010000026.1"/>
</dbReference>
<organism evidence="3 4">
    <name type="scientific">Paracoccus yeei</name>
    <dbReference type="NCBI Taxonomy" id="147645"/>
    <lineage>
        <taxon>Bacteria</taxon>
        <taxon>Pseudomonadati</taxon>
        <taxon>Pseudomonadota</taxon>
        <taxon>Alphaproteobacteria</taxon>
        <taxon>Rhodobacterales</taxon>
        <taxon>Paracoccaceae</taxon>
        <taxon>Paracoccus</taxon>
    </lineage>
</organism>
<evidence type="ECO:0000313" key="3">
    <source>
        <dbReference type="EMBL" id="ATQ58210.1"/>
    </source>
</evidence>
<dbReference type="SUPFAM" id="SSF48452">
    <property type="entry name" value="TPR-like"/>
    <property type="match status" value="1"/>
</dbReference>
<protein>
    <recommendedName>
        <fullName evidence="5">Tetratricopeptide repeat protein</fullName>
    </recommendedName>
</protein>
<feature type="compositionally biased region" description="Basic and acidic residues" evidence="1">
    <location>
        <begin position="247"/>
        <end position="257"/>
    </location>
</feature>
<feature type="compositionally biased region" description="Low complexity" evidence="1">
    <location>
        <begin position="258"/>
        <end position="282"/>
    </location>
</feature>
<proteinExistence type="predicted"/>
<name>A0A2D2C6S3_9RHOB</name>
<dbReference type="InterPro" id="IPR011990">
    <property type="entry name" value="TPR-like_helical_dom_sf"/>
</dbReference>
<keyword evidence="2" id="KW-0732">Signal</keyword>
<dbReference type="EMBL" id="CP024425">
    <property type="protein sequence ID" value="ATQ58210.1"/>
    <property type="molecule type" value="Genomic_DNA"/>
</dbReference>